<proteinExistence type="predicted"/>
<feature type="domain" description="TIR" evidence="2">
    <location>
        <begin position="1"/>
        <end position="125"/>
    </location>
</feature>
<keyword evidence="4" id="KW-1185">Reference proteome</keyword>
<feature type="region of interest" description="Disordered" evidence="1">
    <location>
        <begin position="223"/>
        <end position="250"/>
    </location>
</feature>
<evidence type="ECO:0000313" key="4">
    <source>
        <dbReference type="Proteomes" id="UP001500325"/>
    </source>
</evidence>
<dbReference type="PANTHER" id="PTHR47508">
    <property type="entry name" value="SAM DOMAIN-CONTAINING PROTEIN-RELATED"/>
    <property type="match status" value="1"/>
</dbReference>
<dbReference type="InterPro" id="IPR035897">
    <property type="entry name" value="Toll_tir_struct_dom_sf"/>
</dbReference>
<dbReference type="Proteomes" id="UP001500325">
    <property type="component" value="Unassembled WGS sequence"/>
</dbReference>
<reference evidence="4" key="1">
    <citation type="journal article" date="2019" name="Int. J. Syst. Evol. Microbiol.">
        <title>The Global Catalogue of Microorganisms (GCM) 10K type strain sequencing project: providing services to taxonomists for standard genome sequencing and annotation.</title>
        <authorList>
            <consortium name="The Broad Institute Genomics Platform"/>
            <consortium name="The Broad Institute Genome Sequencing Center for Infectious Disease"/>
            <person name="Wu L."/>
            <person name="Ma J."/>
        </authorList>
    </citation>
    <scope>NUCLEOTIDE SEQUENCE [LARGE SCALE GENOMIC DNA]</scope>
    <source>
        <strain evidence="4">JCM 18055</strain>
    </source>
</reference>
<organism evidence="3 4">
    <name type="scientific">Pseudonocardia yuanmonensis</name>
    <dbReference type="NCBI Taxonomy" id="1095914"/>
    <lineage>
        <taxon>Bacteria</taxon>
        <taxon>Bacillati</taxon>
        <taxon>Actinomycetota</taxon>
        <taxon>Actinomycetes</taxon>
        <taxon>Pseudonocardiales</taxon>
        <taxon>Pseudonocardiaceae</taxon>
        <taxon>Pseudonocardia</taxon>
    </lineage>
</organism>
<protein>
    <recommendedName>
        <fullName evidence="2">TIR domain-containing protein</fullName>
    </recommendedName>
</protein>
<name>A0ABP8VV50_9PSEU</name>
<evidence type="ECO:0000313" key="3">
    <source>
        <dbReference type="EMBL" id="GAA4673566.1"/>
    </source>
</evidence>
<dbReference type="Pfam" id="PF13676">
    <property type="entry name" value="TIR_2"/>
    <property type="match status" value="1"/>
</dbReference>
<comment type="caution">
    <text evidence="3">The sequence shown here is derived from an EMBL/GenBank/DDBJ whole genome shotgun (WGS) entry which is preliminary data.</text>
</comment>
<sequence>MKLFISYSRLDEEAVKALTRGLEAARLNVWRDHELQGGDNWWSVILERIRSCSVFLFALSDASINRSKPCKAELEYAIALRRPIVPIQVGPVASMRAMPLAELQIVHYSPDDATSGFAVFSAVQMAAARIAPLPQPLPPAPPIPYGYLLALSRKIDVGGLTLDEQMRIINDLRQALIDEDEDAVRADILRMLDEMRRKPWTVVRADQEISRILASNGEVRQPERPVAPAVSAAAERRDIPPPGWYPDPTRRHEWRWFDGDWTPWASDRGVTVQDPL</sequence>
<dbReference type="SUPFAM" id="SSF52200">
    <property type="entry name" value="Toll/Interleukin receptor TIR domain"/>
    <property type="match status" value="1"/>
</dbReference>
<dbReference type="RefSeq" id="WP_345377636.1">
    <property type="nucleotide sequence ID" value="NZ_BAABIC010000001.1"/>
</dbReference>
<dbReference type="EMBL" id="BAABIC010000001">
    <property type="protein sequence ID" value="GAA4673566.1"/>
    <property type="molecule type" value="Genomic_DNA"/>
</dbReference>
<dbReference type="PANTHER" id="PTHR47508:SF1">
    <property type="entry name" value="NON-SPECIFIC SERINE_THREONINE PROTEIN KINASE"/>
    <property type="match status" value="1"/>
</dbReference>
<dbReference type="InterPro" id="IPR000157">
    <property type="entry name" value="TIR_dom"/>
</dbReference>
<accession>A0ABP8VV50</accession>
<evidence type="ECO:0000259" key="2">
    <source>
        <dbReference type="PROSITE" id="PS50104"/>
    </source>
</evidence>
<evidence type="ECO:0000256" key="1">
    <source>
        <dbReference type="SAM" id="MobiDB-lite"/>
    </source>
</evidence>
<dbReference type="PROSITE" id="PS50104">
    <property type="entry name" value="TIR"/>
    <property type="match status" value="1"/>
</dbReference>
<gene>
    <name evidence="3" type="ORF">GCM10023215_01320</name>
</gene>
<dbReference type="Gene3D" id="3.40.50.10140">
    <property type="entry name" value="Toll/interleukin-1 receptor homology (TIR) domain"/>
    <property type="match status" value="1"/>
</dbReference>